<organism evidence="3 4">
    <name type="scientific">Methanogenium organophilum</name>
    <dbReference type="NCBI Taxonomy" id="2199"/>
    <lineage>
        <taxon>Archaea</taxon>
        <taxon>Methanobacteriati</taxon>
        <taxon>Methanobacteriota</taxon>
        <taxon>Stenosarchaea group</taxon>
        <taxon>Methanomicrobia</taxon>
        <taxon>Methanomicrobiales</taxon>
        <taxon>Methanomicrobiaceae</taxon>
        <taxon>Methanogenium</taxon>
    </lineage>
</organism>
<dbReference type="AlphaFoldDB" id="A0A9X9S4G5"/>
<accession>A0A9X9S4G5</accession>
<dbReference type="RefSeq" id="WP_268186736.1">
    <property type="nucleotide sequence ID" value="NZ_CP113361.1"/>
</dbReference>
<evidence type="ECO:0000313" key="3">
    <source>
        <dbReference type="EMBL" id="WAI01501.1"/>
    </source>
</evidence>
<evidence type="ECO:0000256" key="1">
    <source>
        <dbReference type="SAM" id="Phobius"/>
    </source>
</evidence>
<dbReference type="InterPro" id="IPR012429">
    <property type="entry name" value="HGSNAT_cat"/>
</dbReference>
<feature type="transmembrane region" description="Helical" evidence="1">
    <location>
        <begin position="51"/>
        <end position="72"/>
    </location>
</feature>
<feature type="transmembrane region" description="Helical" evidence="1">
    <location>
        <begin position="93"/>
        <end position="113"/>
    </location>
</feature>
<keyword evidence="1" id="KW-1133">Transmembrane helix</keyword>
<feature type="transmembrane region" description="Helical" evidence="1">
    <location>
        <begin position="186"/>
        <end position="204"/>
    </location>
</feature>
<dbReference type="Pfam" id="PF07786">
    <property type="entry name" value="HGSNAT_cat"/>
    <property type="match status" value="1"/>
</dbReference>
<feature type="transmembrane region" description="Helical" evidence="1">
    <location>
        <begin position="232"/>
        <end position="252"/>
    </location>
</feature>
<protein>
    <submittedName>
        <fullName evidence="3">Heparan-alpha-glucosaminide N-acetyltransferase</fullName>
    </submittedName>
</protein>
<sequence length="260" mass="28385">MEQENTVQNMPTARFWEIDAARGIAILMMITYHLLYDLVYFGVADIAVTSGFWRAFALTCACTFVFLVGLSLHISRERALQKGMTGSSLTWKYLMRGAFILALGCGITVVTWYVIGGGYILFGILHLIGLSICLSPFFFSLQKKNLIAGVIVIALSLVVTGTEGPLWLAWLGIHPAGFYSVDYEPLIPWFGIVLLGLGTGAYLYPEGRSLLQIKEPCPPVTGLLAAAGRHSLFIYIIHQPVIILVMLVAGVIPPGTLGIF</sequence>
<feature type="transmembrane region" description="Helical" evidence="1">
    <location>
        <begin position="119"/>
        <end position="139"/>
    </location>
</feature>
<dbReference type="EMBL" id="CP113361">
    <property type="protein sequence ID" value="WAI01501.1"/>
    <property type="molecule type" value="Genomic_DNA"/>
</dbReference>
<name>A0A9X9S4G5_METOG</name>
<reference evidence="3" key="1">
    <citation type="submission" date="2022-11" db="EMBL/GenBank/DDBJ databases">
        <title>Complete genome sequence of Methanogenium organophilum DSM 3596.</title>
        <authorList>
            <person name="Chen S.-C."/>
            <person name="Lai S.-J."/>
            <person name="You Y.-T."/>
        </authorList>
    </citation>
    <scope>NUCLEOTIDE SEQUENCE</scope>
    <source>
        <strain evidence="3">DSM 3596</strain>
    </source>
</reference>
<dbReference type="Proteomes" id="UP001163096">
    <property type="component" value="Chromosome"/>
</dbReference>
<keyword evidence="1" id="KW-0812">Transmembrane</keyword>
<evidence type="ECO:0000313" key="4">
    <source>
        <dbReference type="Proteomes" id="UP001163096"/>
    </source>
</evidence>
<keyword evidence="1" id="KW-0472">Membrane</keyword>
<dbReference type="KEGG" id="mou:OU421_01115"/>
<dbReference type="GeneID" id="76833659"/>
<keyword evidence="4" id="KW-1185">Reference proteome</keyword>
<feature type="domain" description="Heparan-alpha-glucosaminide N-acetyltransferase catalytic" evidence="2">
    <location>
        <begin position="14"/>
        <end position="240"/>
    </location>
</feature>
<gene>
    <name evidence="3" type="ORF">OU421_01115</name>
</gene>
<evidence type="ECO:0000259" key="2">
    <source>
        <dbReference type="Pfam" id="PF07786"/>
    </source>
</evidence>
<feature type="transmembrane region" description="Helical" evidence="1">
    <location>
        <begin position="20"/>
        <end position="39"/>
    </location>
</feature>
<proteinExistence type="predicted"/>
<feature type="transmembrane region" description="Helical" evidence="1">
    <location>
        <begin position="146"/>
        <end position="166"/>
    </location>
</feature>